<evidence type="ECO:0000313" key="3">
    <source>
        <dbReference type="Proteomes" id="UP000825729"/>
    </source>
</evidence>
<feature type="region of interest" description="Disordered" evidence="1">
    <location>
        <begin position="134"/>
        <end position="236"/>
    </location>
</feature>
<name>A0AAV7EE16_ARIFI</name>
<dbReference type="PANTHER" id="PTHR31903">
    <property type="entry name" value="F12F1.11-RELATED"/>
    <property type="match status" value="1"/>
</dbReference>
<proteinExistence type="predicted"/>
<organism evidence="2 3">
    <name type="scientific">Aristolochia fimbriata</name>
    <name type="common">White veined hardy Dutchman's pipe vine</name>
    <dbReference type="NCBI Taxonomy" id="158543"/>
    <lineage>
        <taxon>Eukaryota</taxon>
        <taxon>Viridiplantae</taxon>
        <taxon>Streptophyta</taxon>
        <taxon>Embryophyta</taxon>
        <taxon>Tracheophyta</taxon>
        <taxon>Spermatophyta</taxon>
        <taxon>Magnoliopsida</taxon>
        <taxon>Magnoliidae</taxon>
        <taxon>Piperales</taxon>
        <taxon>Aristolochiaceae</taxon>
        <taxon>Aristolochia</taxon>
    </lineage>
</organism>
<evidence type="ECO:0000256" key="1">
    <source>
        <dbReference type="SAM" id="MobiDB-lite"/>
    </source>
</evidence>
<dbReference type="PANTHER" id="PTHR31903:SF4">
    <property type="entry name" value="OS11G0490300 PROTEIN"/>
    <property type="match status" value="1"/>
</dbReference>
<accession>A0AAV7EE16</accession>
<evidence type="ECO:0000313" key="2">
    <source>
        <dbReference type="EMBL" id="KAG9445952.1"/>
    </source>
</evidence>
<dbReference type="Proteomes" id="UP000825729">
    <property type="component" value="Unassembled WGS sequence"/>
</dbReference>
<dbReference type="EMBL" id="JAINDJ010000005">
    <property type="protein sequence ID" value="KAG9445952.1"/>
    <property type="molecule type" value="Genomic_DNA"/>
</dbReference>
<comment type="caution">
    <text evidence="2">The sequence shown here is derived from an EMBL/GenBank/DDBJ whole genome shotgun (WGS) entry which is preliminary data.</text>
</comment>
<keyword evidence="3" id="KW-1185">Reference proteome</keyword>
<feature type="compositionally biased region" description="Low complexity" evidence="1">
    <location>
        <begin position="181"/>
        <end position="198"/>
    </location>
</feature>
<gene>
    <name evidence="2" type="ORF">H6P81_012080</name>
</gene>
<sequence>MKNLYPKSKGKIYPSPSASSSPAASSSAAAAAAAAVSSTTHVLNLLPAAILALISVLGFDDREVLAYLILRSMKTPSLMLEEKKKCKKPTHAAHRPPLLDCPCFDCYTGFWIRWDSSPNRELIHQAIEAFEEHLAKGETPKKGRKKDRRLSNKDKRSPHHKLADFVEPDPAAGGEEEEEATAAAAAAAADNAYGATTTRDYGDDDGGEGDVVVSPVREPTEATPPDNVATVQPAPQLPVGNNRGLVRKVWPDVMGMFNSRLWGLWNPNV</sequence>
<protein>
    <submittedName>
        <fullName evidence="2">Uncharacterized protein</fullName>
    </submittedName>
</protein>
<reference evidence="2 3" key="1">
    <citation type="submission" date="2021-07" db="EMBL/GenBank/DDBJ databases">
        <title>The Aristolochia fimbriata genome: insights into angiosperm evolution, floral development and chemical biosynthesis.</title>
        <authorList>
            <person name="Jiao Y."/>
        </authorList>
    </citation>
    <scope>NUCLEOTIDE SEQUENCE [LARGE SCALE GENOMIC DNA]</scope>
    <source>
        <strain evidence="2">IBCAS-2021</strain>
        <tissue evidence="2">Leaf</tissue>
    </source>
</reference>
<dbReference type="AlphaFoldDB" id="A0AAV7EE16"/>